<dbReference type="NCBIfam" id="TIGR04387">
    <property type="entry name" value="capsid_maj_N4"/>
    <property type="match status" value="1"/>
</dbReference>
<organism evidence="2">
    <name type="scientific">uncultured Caudovirales phage</name>
    <dbReference type="NCBI Taxonomy" id="2100421"/>
    <lineage>
        <taxon>Viruses</taxon>
        <taxon>Duplodnaviria</taxon>
        <taxon>Heunggongvirae</taxon>
        <taxon>Uroviricota</taxon>
        <taxon>Caudoviricetes</taxon>
        <taxon>Peduoviridae</taxon>
        <taxon>Maltschvirus</taxon>
        <taxon>Maltschvirus maltsch</taxon>
    </lineage>
</organism>
<protein>
    <recommendedName>
        <fullName evidence="3">Major capsid protein</fullName>
    </recommendedName>
</protein>
<evidence type="ECO:0008006" key="3">
    <source>
        <dbReference type="Google" id="ProtNLM"/>
    </source>
</evidence>
<evidence type="ECO:0000313" key="1">
    <source>
        <dbReference type="EMBL" id="CAB4128785.1"/>
    </source>
</evidence>
<reference evidence="2" key="1">
    <citation type="submission" date="2020-05" db="EMBL/GenBank/DDBJ databases">
        <authorList>
            <person name="Chiriac C."/>
            <person name="Salcher M."/>
            <person name="Ghai R."/>
            <person name="Kavagutti S V."/>
        </authorList>
    </citation>
    <scope>NUCLEOTIDE SEQUENCE</scope>
</reference>
<dbReference type="Pfam" id="PF25209">
    <property type="entry name" value="Phage_capsid_4"/>
    <property type="match status" value="1"/>
</dbReference>
<sequence>MAASAITGSSQLATAPTAYSGSNSQLSQAIQTIWSKEILFQAMPILRFEQFAVKKTELGVAPGLRVNFLRYKNFSVDPTPLTEGVRMTTNALTAEQIAITVAEHGYAVAVSELLLNASFDDIMASASRLLGRHMAQYLDVQARNTLSAATSATFGYDRSQRWNGSAWEADPNNGVINYNEGKVGTNLASLTGNYKLTTGAIKDSALTLAQKNIPRLGETYVQFIHPKQSRDLRSNPEFIEVTKYAAPGNFMLGEIGRLYDVVFIETTQVKQLTSGVAVDYSNLVGDINASGNSYGQTGVPVLANTDPGAGGNPSAYPASATSGTPGATVYESIMIGDNAFGHAISLPVELRDGGVLDFGREHALAWYAIWGLGIITDQAINKVYTN</sequence>
<name>A0A6J7WRT6_9CAUD</name>
<gene>
    <name evidence="1" type="ORF">UFOVP110_82</name>
    <name evidence="2" type="ORF">UFOVP223_82</name>
</gene>
<accession>A0A6J7WRT6</accession>
<dbReference type="EMBL" id="LR796220">
    <property type="protein sequence ID" value="CAB4128785.1"/>
    <property type="molecule type" value="Genomic_DNA"/>
</dbReference>
<dbReference type="EMBL" id="LR798276">
    <property type="protein sequence ID" value="CAB5219485.1"/>
    <property type="molecule type" value="Genomic_DNA"/>
</dbReference>
<proteinExistence type="predicted"/>
<evidence type="ECO:0000313" key="2">
    <source>
        <dbReference type="EMBL" id="CAB5219485.1"/>
    </source>
</evidence>